<dbReference type="SUPFAM" id="SSF48498">
    <property type="entry name" value="Tetracyclin repressor-like, C-terminal domain"/>
    <property type="match status" value="1"/>
</dbReference>
<accession>A0ABW4E295</accession>
<evidence type="ECO:0000313" key="5">
    <source>
        <dbReference type="Proteomes" id="UP001597252"/>
    </source>
</evidence>
<feature type="domain" description="HTH tetR-type" evidence="3">
    <location>
        <begin position="10"/>
        <end position="70"/>
    </location>
</feature>
<dbReference type="RefSeq" id="WP_125749722.1">
    <property type="nucleotide sequence ID" value="NZ_JBHTON010000004.1"/>
</dbReference>
<dbReference type="PRINTS" id="PR00455">
    <property type="entry name" value="HTHTETR"/>
</dbReference>
<comment type="caution">
    <text evidence="4">The sequence shown here is derived from an EMBL/GenBank/DDBJ whole genome shotgun (WGS) entry which is preliminary data.</text>
</comment>
<evidence type="ECO:0000256" key="2">
    <source>
        <dbReference type="PROSITE-ProRule" id="PRU00335"/>
    </source>
</evidence>
<dbReference type="Gene3D" id="1.10.10.60">
    <property type="entry name" value="Homeodomain-like"/>
    <property type="match status" value="1"/>
</dbReference>
<dbReference type="InterPro" id="IPR009057">
    <property type="entry name" value="Homeodomain-like_sf"/>
</dbReference>
<dbReference type="PROSITE" id="PS50977">
    <property type="entry name" value="HTH_TETR_2"/>
    <property type="match status" value="1"/>
</dbReference>
<evidence type="ECO:0000259" key="3">
    <source>
        <dbReference type="PROSITE" id="PS50977"/>
    </source>
</evidence>
<gene>
    <name evidence="4" type="ORF">ACFQ5J_02100</name>
</gene>
<organism evidence="4 5">
    <name type="scientific">Lacticaseibacillus baoqingensis</name>
    <dbReference type="NCBI Taxonomy" id="2486013"/>
    <lineage>
        <taxon>Bacteria</taxon>
        <taxon>Bacillati</taxon>
        <taxon>Bacillota</taxon>
        <taxon>Bacilli</taxon>
        <taxon>Lactobacillales</taxon>
        <taxon>Lactobacillaceae</taxon>
        <taxon>Lacticaseibacillus</taxon>
    </lineage>
</organism>
<dbReference type="SUPFAM" id="SSF46689">
    <property type="entry name" value="Homeodomain-like"/>
    <property type="match status" value="1"/>
</dbReference>
<dbReference type="Proteomes" id="UP001597252">
    <property type="component" value="Unassembled WGS sequence"/>
</dbReference>
<dbReference type="PANTHER" id="PTHR30055">
    <property type="entry name" value="HTH-TYPE TRANSCRIPTIONAL REGULATOR RUTR"/>
    <property type="match status" value="1"/>
</dbReference>
<evidence type="ECO:0000313" key="4">
    <source>
        <dbReference type="EMBL" id="MFD1484042.1"/>
    </source>
</evidence>
<sequence>MVKSRPAIDPEKKARILDRAMHQFAQSGYRDTKTDAIAQAANVSKGLIFNYFGSKEQLYLETVQTTYAKIMAVADLSVWQEAPDLKQMIQRALRYKISLQLQYPDEFALSMQAFAEVGHLPKRLQPKIQAIWTAVTTENVPDMVTPVLKRMPLRPGIAVETVAKLLLTMIDLITEQSKEMIRQDPNIKIDAFDPVIAQVLDAIDILEHGFLAPDA</sequence>
<evidence type="ECO:0000256" key="1">
    <source>
        <dbReference type="ARBA" id="ARBA00023125"/>
    </source>
</evidence>
<dbReference type="InterPro" id="IPR050109">
    <property type="entry name" value="HTH-type_TetR-like_transc_reg"/>
</dbReference>
<dbReference type="InterPro" id="IPR036271">
    <property type="entry name" value="Tet_transcr_reg_TetR-rel_C_sf"/>
</dbReference>
<dbReference type="PANTHER" id="PTHR30055:SF226">
    <property type="entry name" value="HTH-TYPE TRANSCRIPTIONAL REGULATOR PKSA"/>
    <property type="match status" value="1"/>
</dbReference>
<proteinExistence type="predicted"/>
<keyword evidence="1 2" id="KW-0238">DNA-binding</keyword>
<dbReference type="Gene3D" id="1.10.357.10">
    <property type="entry name" value="Tetracycline Repressor, domain 2"/>
    <property type="match status" value="1"/>
</dbReference>
<reference evidence="5" key="1">
    <citation type="journal article" date="2019" name="Int. J. Syst. Evol. Microbiol.">
        <title>The Global Catalogue of Microorganisms (GCM) 10K type strain sequencing project: providing services to taxonomists for standard genome sequencing and annotation.</title>
        <authorList>
            <consortium name="The Broad Institute Genomics Platform"/>
            <consortium name="The Broad Institute Genome Sequencing Center for Infectious Disease"/>
            <person name="Wu L."/>
            <person name="Ma J."/>
        </authorList>
    </citation>
    <scope>NUCLEOTIDE SEQUENCE [LARGE SCALE GENOMIC DNA]</scope>
    <source>
        <strain evidence="5">CCM 8903</strain>
    </source>
</reference>
<dbReference type="Pfam" id="PF00440">
    <property type="entry name" value="TetR_N"/>
    <property type="match status" value="1"/>
</dbReference>
<feature type="DNA-binding region" description="H-T-H motif" evidence="2">
    <location>
        <begin position="33"/>
        <end position="52"/>
    </location>
</feature>
<name>A0ABW4E295_9LACO</name>
<dbReference type="InterPro" id="IPR001647">
    <property type="entry name" value="HTH_TetR"/>
</dbReference>
<keyword evidence="5" id="KW-1185">Reference proteome</keyword>
<protein>
    <submittedName>
        <fullName evidence="4">TetR/AcrR family transcriptional regulator</fullName>
    </submittedName>
</protein>
<dbReference type="EMBL" id="JBHTON010000004">
    <property type="protein sequence ID" value="MFD1484042.1"/>
    <property type="molecule type" value="Genomic_DNA"/>
</dbReference>